<dbReference type="AlphaFoldDB" id="A0A6N8JDB0"/>
<evidence type="ECO:0000313" key="3">
    <source>
        <dbReference type="Proteomes" id="UP000468388"/>
    </source>
</evidence>
<gene>
    <name evidence="2" type="ORF">GO495_22140</name>
</gene>
<accession>A0A6N8JDB0</accession>
<evidence type="ECO:0000256" key="1">
    <source>
        <dbReference type="SAM" id="SignalP"/>
    </source>
</evidence>
<evidence type="ECO:0000313" key="2">
    <source>
        <dbReference type="EMBL" id="MVT43315.1"/>
    </source>
</evidence>
<proteinExistence type="predicted"/>
<feature type="chain" id="PRO_5026818244" description="Outer membrane beta-barrel protein" evidence="1">
    <location>
        <begin position="23"/>
        <end position="575"/>
    </location>
</feature>
<reference evidence="2 3" key="1">
    <citation type="submission" date="2019-12" db="EMBL/GenBank/DDBJ databases">
        <title>The draft genomic sequence of strain Chitinophaga oryziterrae JCM 16595.</title>
        <authorList>
            <person name="Zhang X."/>
        </authorList>
    </citation>
    <scope>NUCLEOTIDE SEQUENCE [LARGE SCALE GENOMIC DNA]</scope>
    <source>
        <strain evidence="2 3">JCM 16595</strain>
    </source>
</reference>
<sequence>MNRSRILYLCAAALLLPLLSSAQQVDLEHIRDLFGKGKPLKVNGGLNASTVFNSGSGGGRQPFSWFLNGSLNANILGRINLPFSFNLTNAGAGYSYPTTPNRLSLHPSYKGVTAHIGDVAMSFSPYTLNGHQFTGVGVDIAPQQDWSISVMYGRLLRAVDYDSTNKSILPTYRRMGYGAKLSLQQQNYALSLNFLHAKDFTDPMQYLPDTLHIYPKENLAVSVTGMVRPAKGLEFTLEYANSAMKLDKRDNYGPVKPGSGNLLEDVFMYDARNTQYFKAIKAGMNYAFHKSVIGIGYERIDPGYQTLGAYYMNNDLENITVNLSQPLLHDKANISGNVGYQRDDLNHTKAGATFRMVSAVNANYMPNEKWNANFTYSNFQTYTHIKPQFDYINQTNPYQNMDTLNFKQISQNAGLTLTYMLKANKTKSHNINLNLSVQDAADIQNNVLWKGNGSRFYNTSTAYTLLLIPRQISFTSAFNLSYNTIGRDDFLTLGPTFGVNARLFDKKVTAGFTSSYNTSANNGQQQGQVLNLRMNAAYMFMKKHNLNMNAVHQTRWTPRGTASNVTATVGYNYSF</sequence>
<name>A0A6N8JDB0_9BACT</name>
<dbReference type="EMBL" id="WRXO01000007">
    <property type="protein sequence ID" value="MVT43315.1"/>
    <property type="molecule type" value="Genomic_DNA"/>
</dbReference>
<keyword evidence="3" id="KW-1185">Reference proteome</keyword>
<evidence type="ECO:0008006" key="4">
    <source>
        <dbReference type="Google" id="ProtNLM"/>
    </source>
</evidence>
<dbReference type="OrthoDB" id="1091532at2"/>
<protein>
    <recommendedName>
        <fullName evidence="4">Outer membrane beta-barrel protein</fullName>
    </recommendedName>
</protein>
<keyword evidence="1" id="KW-0732">Signal</keyword>
<dbReference type="Proteomes" id="UP000468388">
    <property type="component" value="Unassembled WGS sequence"/>
</dbReference>
<dbReference type="RefSeq" id="WP_157301928.1">
    <property type="nucleotide sequence ID" value="NZ_BAAAZB010000026.1"/>
</dbReference>
<feature type="signal peptide" evidence="1">
    <location>
        <begin position="1"/>
        <end position="22"/>
    </location>
</feature>
<comment type="caution">
    <text evidence="2">The sequence shown here is derived from an EMBL/GenBank/DDBJ whole genome shotgun (WGS) entry which is preliminary data.</text>
</comment>
<organism evidence="2 3">
    <name type="scientific">Chitinophaga oryziterrae</name>
    <dbReference type="NCBI Taxonomy" id="1031224"/>
    <lineage>
        <taxon>Bacteria</taxon>
        <taxon>Pseudomonadati</taxon>
        <taxon>Bacteroidota</taxon>
        <taxon>Chitinophagia</taxon>
        <taxon>Chitinophagales</taxon>
        <taxon>Chitinophagaceae</taxon>
        <taxon>Chitinophaga</taxon>
    </lineage>
</organism>